<organism evidence="5 6">
    <name type="scientific">Pelosinus fermentans B4</name>
    <dbReference type="NCBI Taxonomy" id="1149862"/>
    <lineage>
        <taxon>Bacteria</taxon>
        <taxon>Bacillati</taxon>
        <taxon>Bacillota</taxon>
        <taxon>Negativicutes</taxon>
        <taxon>Selenomonadales</taxon>
        <taxon>Sporomusaceae</taxon>
        <taxon>Pelosinus</taxon>
    </lineage>
</organism>
<reference evidence="5 6" key="1">
    <citation type="journal article" date="2012" name="J. Bacteriol.">
        <title>Draft Genome Sequences for Two Metal-Reducing Pelosinus fermentans Strains Isolated from a Cr(VI)-Contaminated Site and for Type Strain R7.</title>
        <authorList>
            <person name="Brown S.D."/>
            <person name="Podar M."/>
            <person name="Klingeman D.M."/>
            <person name="Johnson C.M."/>
            <person name="Yang Z.K."/>
            <person name="Utturkar S.M."/>
            <person name="Land M.L."/>
            <person name="Mosher J.J."/>
            <person name="Hurt R.A.Jr."/>
            <person name="Phelps T.J."/>
            <person name="Palumbo A.V."/>
            <person name="Arkin A.P."/>
            <person name="Hazen T.C."/>
            <person name="Elias D.A."/>
        </authorList>
    </citation>
    <scope>NUCLEOTIDE SEQUENCE [LARGE SCALE GENOMIC DNA]</scope>
    <source>
        <strain evidence="5 6">B4</strain>
    </source>
</reference>
<evidence type="ECO:0000313" key="5">
    <source>
        <dbReference type="EMBL" id="EIW15647.1"/>
    </source>
</evidence>
<dbReference type="Pfam" id="PF01047">
    <property type="entry name" value="MarR"/>
    <property type="match status" value="1"/>
</dbReference>
<proteinExistence type="predicted"/>
<evidence type="ECO:0000256" key="1">
    <source>
        <dbReference type="ARBA" id="ARBA00023015"/>
    </source>
</evidence>
<keyword evidence="1" id="KW-0805">Transcription regulation</keyword>
<dbReference type="PANTHER" id="PTHR35790:SF4">
    <property type="entry name" value="HTH-TYPE TRANSCRIPTIONAL REGULATOR PCHR"/>
    <property type="match status" value="1"/>
</dbReference>
<dbReference type="SUPFAM" id="SSF46785">
    <property type="entry name" value="Winged helix' DNA-binding domain"/>
    <property type="match status" value="1"/>
</dbReference>
<comment type="caution">
    <text evidence="5">The sequence shown here is derived from an EMBL/GenBank/DDBJ whole genome shotgun (WGS) entry which is preliminary data.</text>
</comment>
<name>I9ARS1_9FIRM</name>
<evidence type="ECO:0000313" key="6">
    <source>
        <dbReference type="Proteomes" id="UP000004324"/>
    </source>
</evidence>
<evidence type="ECO:0000256" key="2">
    <source>
        <dbReference type="ARBA" id="ARBA00023125"/>
    </source>
</evidence>
<dbReference type="InterPro" id="IPR036388">
    <property type="entry name" value="WH-like_DNA-bd_sf"/>
</dbReference>
<dbReference type="RefSeq" id="WP_007938313.1">
    <property type="nucleotide sequence ID" value="NZ_AKVJ01000076.1"/>
</dbReference>
<dbReference type="InterPro" id="IPR000835">
    <property type="entry name" value="HTH_MarR-typ"/>
</dbReference>
<dbReference type="PATRIC" id="fig|1149862.3.peg.4365"/>
<gene>
    <name evidence="5" type="ORF">FB4_1336</name>
</gene>
<dbReference type="PANTHER" id="PTHR35790">
    <property type="entry name" value="HTH-TYPE TRANSCRIPTIONAL REGULATOR PCHR"/>
    <property type="match status" value="1"/>
</dbReference>
<dbReference type="GO" id="GO:0003677">
    <property type="term" value="F:DNA binding"/>
    <property type="evidence" value="ECO:0007669"/>
    <property type="project" value="UniProtKB-KW"/>
</dbReference>
<keyword evidence="2" id="KW-0238">DNA-binding</keyword>
<dbReference type="Proteomes" id="UP000004324">
    <property type="component" value="Unassembled WGS sequence"/>
</dbReference>
<dbReference type="Gene3D" id="1.10.10.10">
    <property type="entry name" value="Winged helix-like DNA-binding domain superfamily/Winged helix DNA-binding domain"/>
    <property type="match status" value="1"/>
</dbReference>
<evidence type="ECO:0000256" key="3">
    <source>
        <dbReference type="ARBA" id="ARBA00023163"/>
    </source>
</evidence>
<dbReference type="SMART" id="SM00347">
    <property type="entry name" value="HTH_MARR"/>
    <property type="match status" value="1"/>
</dbReference>
<dbReference type="AlphaFoldDB" id="I9ARS1"/>
<feature type="domain" description="HTH marR-type" evidence="4">
    <location>
        <begin position="2"/>
        <end position="142"/>
    </location>
</feature>
<evidence type="ECO:0000259" key="4">
    <source>
        <dbReference type="PROSITE" id="PS50995"/>
    </source>
</evidence>
<dbReference type="PROSITE" id="PS50995">
    <property type="entry name" value="HTH_MARR_2"/>
    <property type="match status" value="1"/>
</dbReference>
<dbReference type="InterPro" id="IPR052067">
    <property type="entry name" value="Metal_resp_HTH_trans_reg"/>
</dbReference>
<dbReference type="InterPro" id="IPR036390">
    <property type="entry name" value="WH_DNA-bd_sf"/>
</dbReference>
<keyword evidence="3" id="KW-0804">Transcription</keyword>
<dbReference type="EMBL" id="AKVJ01000076">
    <property type="protein sequence ID" value="EIW15647.1"/>
    <property type="molecule type" value="Genomic_DNA"/>
</dbReference>
<sequence length="154" mass="18083">MDTIIKALLLQFAELYEKQDILSKITSQEFLHGYGYSEIHCIDVIGRMEDSNATRIAKELSMTRSAISKITKKLVQRGDIINYQNPSNQKEICFKLTKKGYSLFKEHEQRHLAWEKRDREFLEKISTKNLETVSTFLVDFNSYLNEQIKTLNKK</sequence>
<dbReference type="GO" id="GO:0003700">
    <property type="term" value="F:DNA-binding transcription factor activity"/>
    <property type="evidence" value="ECO:0007669"/>
    <property type="project" value="InterPro"/>
</dbReference>
<keyword evidence="6" id="KW-1185">Reference proteome</keyword>
<dbReference type="OrthoDB" id="5358347at2"/>
<protein>
    <submittedName>
        <fullName evidence="5">Regulatory protein MarR</fullName>
    </submittedName>
</protein>
<accession>I9ARS1</accession>